<name>X1LBV8_9ZZZZ</name>
<reference evidence="1" key="1">
    <citation type="journal article" date="2014" name="Front. Microbiol.">
        <title>High frequency of phylogenetically diverse reductive dehalogenase-homologous genes in deep subseafloor sedimentary metagenomes.</title>
        <authorList>
            <person name="Kawai M."/>
            <person name="Futagami T."/>
            <person name="Toyoda A."/>
            <person name="Takaki Y."/>
            <person name="Nishi S."/>
            <person name="Hori S."/>
            <person name="Arai W."/>
            <person name="Tsubouchi T."/>
            <person name="Morono Y."/>
            <person name="Uchiyama I."/>
            <person name="Ito T."/>
            <person name="Fujiyama A."/>
            <person name="Inagaki F."/>
            <person name="Takami H."/>
        </authorList>
    </citation>
    <scope>NUCLEOTIDE SEQUENCE</scope>
    <source>
        <strain evidence="1">Expedition CK06-06</strain>
    </source>
</reference>
<organism evidence="1">
    <name type="scientific">marine sediment metagenome</name>
    <dbReference type="NCBI Taxonomy" id="412755"/>
    <lineage>
        <taxon>unclassified sequences</taxon>
        <taxon>metagenomes</taxon>
        <taxon>ecological metagenomes</taxon>
    </lineage>
</organism>
<gene>
    <name evidence="1" type="ORF">S06H3_00101</name>
</gene>
<comment type="caution">
    <text evidence="1">The sequence shown here is derived from an EMBL/GenBank/DDBJ whole genome shotgun (WGS) entry which is preliminary data.</text>
</comment>
<protein>
    <submittedName>
        <fullName evidence="1">Uncharacterized protein</fullName>
    </submittedName>
</protein>
<dbReference type="EMBL" id="BARV01000015">
    <property type="protein sequence ID" value="GAH91613.1"/>
    <property type="molecule type" value="Genomic_DNA"/>
</dbReference>
<evidence type="ECO:0000313" key="1">
    <source>
        <dbReference type="EMBL" id="GAH91613.1"/>
    </source>
</evidence>
<proteinExistence type="predicted"/>
<dbReference type="AlphaFoldDB" id="X1LBV8"/>
<sequence length="135" mass="14808">MAKSGRVPEKLTVPQGRFVMALIHCRTIRDAARKAKVPERTAYRYLKDAAVLSALTEAQAQVLKDVTRQTVNAMTEAVEALRSIVANVKSSTTARVSAARTILDSGLRLTEVVGLMERVEAIERKLKETSSELKA</sequence>
<accession>X1LBV8</accession>